<accession>A0A6C0BLX8</accession>
<dbReference type="AlphaFoldDB" id="A0A6C0BLX8"/>
<organism evidence="1">
    <name type="scientific">viral metagenome</name>
    <dbReference type="NCBI Taxonomy" id="1070528"/>
    <lineage>
        <taxon>unclassified sequences</taxon>
        <taxon>metagenomes</taxon>
        <taxon>organismal metagenomes</taxon>
    </lineage>
</organism>
<evidence type="ECO:0000313" key="1">
    <source>
        <dbReference type="EMBL" id="QHS93022.1"/>
    </source>
</evidence>
<name>A0A6C0BLX8_9ZZZZ</name>
<dbReference type="EMBL" id="MN739195">
    <property type="protein sequence ID" value="QHS93022.1"/>
    <property type="molecule type" value="Genomic_DNA"/>
</dbReference>
<protein>
    <recommendedName>
        <fullName evidence="2">F-box domain-containing protein</fullName>
    </recommendedName>
</protein>
<dbReference type="PROSITE" id="PS01337">
    <property type="entry name" value="ODC_AZ"/>
    <property type="match status" value="1"/>
</dbReference>
<reference evidence="1" key="1">
    <citation type="journal article" date="2020" name="Nature">
        <title>Giant virus diversity and host interactions through global metagenomics.</title>
        <authorList>
            <person name="Schulz F."/>
            <person name="Roux S."/>
            <person name="Paez-Espino D."/>
            <person name="Jungbluth S."/>
            <person name="Walsh D.A."/>
            <person name="Denef V.J."/>
            <person name="McMahon K.D."/>
            <person name="Konstantinidis K.T."/>
            <person name="Eloe-Fadrosh E.A."/>
            <person name="Kyrpides N.C."/>
            <person name="Woyke T."/>
        </authorList>
    </citation>
    <scope>NUCLEOTIDE SEQUENCE</scope>
    <source>
        <strain evidence="1">GVMAG-M-3300017651-5</strain>
    </source>
</reference>
<evidence type="ECO:0008006" key="2">
    <source>
        <dbReference type="Google" id="ProtNLM"/>
    </source>
</evidence>
<sequence length="347" mass="40727">MLCSDEISVIINFCDIRTIAYLAQVSNTMRSLVKLYFNINSYDTSGVIADIPHALDNLQSISCSKIIDVSSIRSINPIIHSRLVKEMKDQRHEYDIGILDNIFNTTGRLNKPRIPQELTVINALRMYSVEQLGRYQVDASQYHRYKDCRWDLLITTGVTDYDFIFDDRGEYSMLAETPEIFNHLQDTFKTQGSHRLSHRLKRHLMYSASTFRFYGDEYIRFMFSRLHHTSSVLWKDISVAFMRSDPITWMRLRDVTFDLDHTVSLRNMPEIETKISIRTRMRLFMVLSETLHLIPLKYHTSIRIARDIFSNLLEYVEDTTELDTILRALHNNVPGKFIRMMVLGCRS</sequence>
<proteinExistence type="predicted"/>
<dbReference type="InterPro" id="IPR002993">
    <property type="entry name" value="ODC_AZ"/>
</dbReference>
<dbReference type="GO" id="GO:0008073">
    <property type="term" value="F:ornithine decarboxylase inhibitor activity"/>
    <property type="evidence" value="ECO:0007669"/>
    <property type="project" value="InterPro"/>
</dbReference>